<name>A0AAV5FXU5_ELECO</name>
<proteinExistence type="predicted"/>
<dbReference type="Proteomes" id="UP001054889">
    <property type="component" value="Unassembled WGS sequence"/>
</dbReference>
<sequence>MPPHHHRWAVHEFLLRRVVHCREYWCNRPAIAVRRRPPAPEFDHRNVEFMGDLSSSHCYPVVTQDRIKNLIIHFTEEFVVRLKDRVSVG</sequence>
<keyword evidence="2" id="KW-1185">Reference proteome</keyword>
<dbReference type="EMBL" id="BQKI01000145">
    <property type="protein sequence ID" value="GJN40544.1"/>
    <property type="molecule type" value="Genomic_DNA"/>
</dbReference>
<comment type="caution">
    <text evidence="1">The sequence shown here is derived from an EMBL/GenBank/DDBJ whole genome shotgun (WGS) entry which is preliminary data.</text>
</comment>
<protein>
    <submittedName>
        <fullName evidence="1">Uncharacterized protein</fullName>
    </submittedName>
</protein>
<reference evidence="1" key="2">
    <citation type="submission" date="2021-12" db="EMBL/GenBank/DDBJ databases">
        <title>Resequencing data analysis of finger millet.</title>
        <authorList>
            <person name="Hatakeyama M."/>
            <person name="Aluri S."/>
            <person name="Balachadran M.T."/>
            <person name="Sivarajan S.R."/>
            <person name="Poveda L."/>
            <person name="Shimizu-Inatsugi R."/>
            <person name="Schlapbach R."/>
            <person name="Sreeman S.M."/>
            <person name="Shimizu K.K."/>
        </authorList>
    </citation>
    <scope>NUCLEOTIDE SEQUENCE</scope>
</reference>
<gene>
    <name evidence="1" type="primary">gb29774</name>
    <name evidence="1" type="ORF">PR202_gb29774</name>
</gene>
<organism evidence="1 2">
    <name type="scientific">Eleusine coracana subsp. coracana</name>
    <dbReference type="NCBI Taxonomy" id="191504"/>
    <lineage>
        <taxon>Eukaryota</taxon>
        <taxon>Viridiplantae</taxon>
        <taxon>Streptophyta</taxon>
        <taxon>Embryophyta</taxon>
        <taxon>Tracheophyta</taxon>
        <taxon>Spermatophyta</taxon>
        <taxon>Magnoliopsida</taxon>
        <taxon>Liliopsida</taxon>
        <taxon>Poales</taxon>
        <taxon>Poaceae</taxon>
        <taxon>PACMAD clade</taxon>
        <taxon>Chloridoideae</taxon>
        <taxon>Cynodonteae</taxon>
        <taxon>Eleusininae</taxon>
        <taxon>Eleusine</taxon>
    </lineage>
</organism>
<accession>A0AAV5FXU5</accession>
<evidence type="ECO:0000313" key="2">
    <source>
        <dbReference type="Proteomes" id="UP001054889"/>
    </source>
</evidence>
<reference evidence="1" key="1">
    <citation type="journal article" date="2018" name="DNA Res.">
        <title>Multiple hybrid de novo genome assembly of finger millet, an orphan allotetraploid crop.</title>
        <authorList>
            <person name="Hatakeyama M."/>
            <person name="Aluri S."/>
            <person name="Balachadran M.T."/>
            <person name="Sivarajan S.R."/>
            <person name="Patrignani A."/>
            <person name="Gruter S."/>
            <person name="Poveda L."/>
            <person name="Shimizu-Inatsugi R."/>
            <person name="Baeten J."/>
            <person name="Francoijs K.J."/>
            <person name="Nataraja K.N."/>
            <person name="Reddy Y.A.N."/>
            <person name="Phadnis S."/>
            <person name="Ravikumar R.L."/>
            <person name="Schlapbach R."/>
            <person name="Sreeman S.M."/>
            <person name="Shimizu K.K."/>
        </authorList>
    </citation>
    <scope>NUCLEOTIDE SEQUENCE</scope>
</reference>
<dbReference type="AlphaFoldDB" id="A0AAV5FXU5"/>
<evidence type="ECO:0000313" key="1">
    <source>
        <dbReference type="EMBL" id="GJN40544.1"/>
    </source>
</evidence>